<dbReference type="EMBL" id="CM042011">
    <property type="protein sequence ID" value="KAI3763466.1"/>
    <property type="molecule type" value="Genomic_DNA"/>
</dbReference>
<gene>
    <name evidence="1" type="ORF">L2E82_13345</name>
</gene>
<comment type="caution">
    <text evidence="1">The sequence shown here is derived from an EMBL/GenBank/DDBJ whole genome shotgun (WGS) entry which is preliminary data.</text>
</comment>
<accession>A0ACB9EYG6</accession>
<dbReference type="Proteomes" id="UP001055811">
    <property type="component" value="Linkage Group LG03"/>
</dbReference>
<reference evidence="2" key="1">
    <citation type="journal article" date="2022" name="Mol. Ecol. Resour.">
        <title>The genomes of chicory, endive, great burdock and yacon provide insights into Asteraceae palaeo-polyploidization history and plant inulin production.</title>
        <authorList>
            <person name="Fan W."/>
            <person name="Wang S."/>
            <person name="Wang H."/>
            <person name="Wang A."/>
            <person name="Jiang F."/>
            <person name="Liu H."/>
            <person name="Zhao H."/>
            <person name="Xu D."/>
            <person name="Zhang Y."/>
        </authorList>
    </citation>
    <scope>NUCLEOTIDE SEQUENCE [LARGE SCALE GENOMIC DNA]</scope>
    <source>
        <strain evidence="2">cv. Punajuju</strain>
    </source>
</reference>
<reference evidence="1 2" key="2">
    <citation type="journal article" date="2022" name="Mol. Ecol. Resour.">
        <title>The genomes of chicory, endive, great burdock and yacon provide insights into Asteraceae paleo-polyploidization history and plant inulin production.</title>
        <authorList>
            <person name="Fan W."/>
            <person name="Wang S."/>
            <person name="Wang H."/>
            <person name="Wang A."/>
            <person name="Jiang F."/>
            <person name="Liu H."/>
            <person name="Zhao H."/>
            <person name="Xu D."/>
            <person name="Zhang Y."/>
        </authorList>
    </citation>
    <scope>NUCLEOTIDE SEQUENCE [LARGE SCALE GENOMIC DNA]</scope>
    <source>
        <strain evidence="2">cv. Punajuju</strain>
        <tissue evidence="1">Leaves</tissue>
    </source>
</reference>
<evidence type="ECO:0000313" key="1">
    <source>
        <dbReference type="EMBL" id="KAI3763466.1"/>
    </source>
</evidence>
<proteinExistence type="predicted"/>
<protein>
    <submittedName>
        <fullName evidence="1">Uncharacterized protein</fullName>
    </submittedName>
</protein>
<keyword evidence="2" id="KW-1185">Reference proteome</keyword>
<sequence>MFENRKRGTYWNREVWSEKLGLVFYRKKRNVDNGWSESPVVTLSETSESENLHMRYVEEMLIGVTAQSVGGIPPVGVGVEEASPDVCGSAADGKRRMWRRR</sequence>
<name>A0ACB9EYG6_CICIN</name>
<organism evidence="1 2">
    <name type="scientific">Cichorium intybus</name>
    <name type="common">Chicory</name>
    <dbReference type="NCBI Taxonomy" id="13427"/>
    <lineage>
        <taxon>Eukaryota</taxon>
        <taxon>Viridiplantae</taxon>
        <taxon>Streptophyta</taxon>
        <taxon>Embryophyta</taxon>
        <taxon>Tracheophyta</taxon>
        <taxon>Spermatophyta</taxon>
        <taxon>Magnoliopsida</taxon>
        <taxon>eudicotyledons</taxon>
        <taxon>Gunneridae</taxon>
        <taxon>Pentapetalae</taxon>
        <taxon>asterids</taxon>
        <taxon>campanulids</taxon>
        <taxon>Asterales</taxon>
        <taxon>Asteraceae</taxon>
        <taxon>Cichorioideae</taxon>
        <taxon>Cichorieae</taxon>
        <taxon>Cichoriinae</taxon>
        <taxon>Cichorium</taxon>
    </lineage>
</organism>
<evidence type="ECO:0000313" key="2">
    <source>
        <dbReference type="Proteomes" id="UP001055811"/>
    </source>
</evidence>